<keyword evidence="1" id="KW-0732">Signal</keyword>
<name>A0AAW1S7W9_9CHLO</name>
<dbReference type="Gene3D" id="3.90.280.10">
    <property type="entry name" value="PEBP-like"/>
    <property type="match status" value="1"/>
</dbReference>
<organism evidence="2 3">
    <name type="scientific">Elliptochloris bilobata</name>
    <dbReference type="NCBI Taxonomy" id="381761"/>
    <lineage>
        <taxon>Eukaryota</taxon>
        <taxon>Viridiplantae</taxon>
        <taxon>Chlorophyta</taxon>
        <taxon>core chlorophytes</taxon>
        <taxon>Trebouxiophyceae</taxon>
        <taxon>Trebouxiophyceae incertae sedis</taxon>
        <taxon>Elliptochloris clade</taxon>
        <taxon>Elliptochloris</taxon>
    </lineage>
</organism>
<dbReference type="InterPro" id="IPR036610">
    <property type="entry name" value="PEBP-like_sf"/>
</dbReference>
<sequence>MAYKAITVLCAGLLLGSLFAFCAADDAEDLTDLRSASVVPDVLNSIDQSAGVRLNISYGSINFHTSTGRLTLAQTANAPSVHVMGGPNGALYSLALSDPDAPIPTNPSAREWLHWLVINAPGDDLGSGEVLYDYNAPAPPGGLHRYIFTLYSQPGGGNVTVAKPESRANFRAGRFGEGTLVPVNAAYFSAQAGF</sequence>
<keyword evidence="3" id="KW-1185">Reference proteome</keyword>
<evidence type="ECO:0000313" key="3">
    <source>
        <dbReference type="Proteomes" id="UP001445335"/>
    </source>
</evidence>
<reference evidence="2 3" key="1">
    <citation type="journal article" date="2024" name="Nat. Commun.">
        <title>Phylogenomics reveals the evolutionary origins of lichenization in chlorophyte algae.</title>
        <authorList>
            <person name="Puginier C."/>
            <person name="Libourel C."/>
            <person name="Otte J."/>
            <person name="Skaloud P."/>
            <person name="Haon M."/>
            <person name="Grisel S."/>
            <person name="Petersen M."/>
            <person name="Berrin J.G."/>
            <person name="Delaux P.M."/>
            <person name="Dal Grande F."/>
            <person name="Keller J."/>
        </authorList>
    </citation>
    <scope>NUCLEOTIDE SEQUENCE [LARGE SCALE GENOMIC DNA]</scope>
    <source>
        <strain evidence="2 3">SAG 245.80</strain>
    </source>
</reference>
<dbReference type="Pfam" id="PF01161">
    <property type="entry name" value="PBP"/>
    <property type="match status" value="1"/>
</dbReference>
<dbReference type="PANTHER" id="PTHR11362:SF82">
    <property type="entry name" value="PHOSPHATIDYLETHANOLAMINE-BINDING PROTEIN 4"/>
    <property type="match status" value="1"/>
</dbReference>
<feature type="chain" id="PRO_5043340423" evidence="1">
    <location>
        <begin position="25"/>
        <end position="194"/>
    </location>
</feature>
<gene>
    <name evidence="2" type="ORF">WJX81_001699</name>
</gene>
<comment type="caution">
    <text evidence="2">The sequence shown here is derived from an EMBL/GenBank/DDBJ whole genome shotgun (WGS) entry which is preliminary data.</text>
</comment>
<evidence type="ECO:0000313" key="2">
    <source>
        <dbReference type="EMBL" id="KAK9841768.1"/>
    </source>
</evidence>
<dbReference type="Proteomes" id="UP001445335">
    <property type="component" value="Unassembled WGS sequence"/>
</dbReference>
<dbReference type="EMBL" id="JALJOU010000010">
    <property type="protein sequence ID" value="KAK9841768.1"/>
    <property type="molecule type" value="Genomic_DNA"/>
</dbReference>
<accession>A0AAW1S7W9</accession>
<dbReference type="SUPFAM" id="SSF49777">
    <property type="entry name" value="PEBP-like"/>
    <property type="match status" value="1"/>
</dbReference>
<dbReference type="InterPro" id="IPR035810">
    <property type="entry name" value="PEBP_euk"/>
</dbReference>
<dbReference type="AlphaFoldDB" id="A0AAW1S7W9"/>
<dbReference type="CDD" id="cd00866">
    <property type="entry name" value="PEBP_euk"/>
    <property type="match status" value="1"/>
</dbReference>
<dbReference type="InterPro" id="IPR008914">
    <property type="entry name" value="PEBP"/>
</dbReference>
<feature type="signal peptide" evidence="1">
    <location>
        <begin position="1"/>
        <end position="24"/>
    </location>
</feature>
<dbReference type="PANTHER" id="PTHR11362">
    <property type="entry name" value="PHOSPHATIDYLETHANOLAMINE-BINDING PROTEIN"/>
    <property type="match status" value="1"/>
</dbReference>
<protein>
    <submittedName>
        <fullName evidence="2">Uncharacterized protein</fullName>
    </submittedName>
</protein>
<evidence type="ECO:0000256" key="1">
    <source>
        <dbReference type="SAM" id="SignalP"/>
    </source>
</evidence>
<proteinExistence type="predicted"/>